<organism evidence="2 3">
    <name type="scientific">Arthrobacter echini</name>
    <dbReference type="NCBI Taxonomy" id="1529066"/>
    <lineage>
        <taxon>Bacteria</taxon>
        <taxon>Bacillati</taxon>
        <taxon>Actinomycetota</taxon>
        <taxon>Actinomycetes</taxon>
        <taxon>Micrococcales</taxon>
        <taxon>Micrococcaceae</taxon>
        <taxon>Arthrobacter</taxon>
    </lineage>
</organism>
<feature type="domain" description="NAD(P)-binding" evidence="1">
    <location>
        <begin position="8"/>
        <end position="205"/>
    </location>
</feature>
<dbReference type="InterPro" id="IPR036291">
    <property type="entry name" value="NAD(P)-bd_dom_sf"/>
</dbReference>
<dbReference type="SUPFAM" id="SSF51735">
    <property type="entry name" value="NAD(P)-binding Rossmann-fold domains"/>
    <property type="match status" value="1"/>
</dbReference>
<dbReference type="OrthoDB" id="3191258at2"/>
<gene>
    <name evidence="2" type="ORF">FQ377_13515</name>
</gene>
<dbReference type="PANTHER" id="PTHR43355">
    <property type="entry name" value="FLAVIN REDUCTASE (NADPH)"/>
    <property type="match status" value="1"/>
</dbReference>
<proteinExistence type="predicted"/>
<dbReference type="Pfam" id="PF13460">
    <property type="entry name" value="NAD_binding_10"/>
    <property type="match status" value="1"/>
</dbReference>
<evidence type="ECO:0000313" key="2">
    <source>
        <dbReference type="EMBL" id="TYC96852.1"/>
    </source>
</evidence>
<name>A0A5D0XK00_9MICC</name>
<reference evidence="2 3" key="1">
    <citation type="submission" date="2019-08" db="EMBL/GenBank/DDBJ databases">
        <title>Genone of Arthrobacter echini P9.</title>
        <authorList>
            <person name="Bowman J.P."/>
        </authorList>
    </citation>
    <scope>NUCLEOTIDE SEQUENCE [LARGE SCALE GENOMIC DNA]</scope>
    <source>
        <strain evidence="2 3">P9</strain>
    </source>
</reference>
<dbReference type="EMBL" id="VSLD01000009">
    <property type="protein sequence ID" value="TYC96852.1"/>
    <property type="molecule type" value="Genomic_DNA"/>
</dbReference>
<sequence length="216" mass="22492">MAKITVLGGTGYAGAAVVAEAAKRGHEITSVSRTKPTTRIEGVDYVIGSVVDGDVLDAVLPGRDVVYSALAPRGDMVGKLEGVMDVLISRLAGAPTRLGYTGGASSLHTEVGGPTLWEVSKDHLPAEVKPEIETGITVYAALQASPEPLDWFFVSPPTDFGSWLGTANKGTYVLGGDVLLKDSDGNSTISAADLAIAVVDEIEAPTHHRARFTAIH</sequence>
<dbReference type="PANTHER" id="PTHR43355:SF2">
    <property type="entry name" value="FLAVIN REDUCTASE (NADPH)"/>
    <property type="match status" value="1"/>
</dbReference>
<protein>
    <submittedName>
        <fullName evidence="2">NAD(P)H-binding protein</fullName>
    </submittedName>
</protein>
<evidence type="ECO:0000259" key="1">
    <source>
        <dbReference type="Pfam" id="PF13460"/>
    </source>
</evidence>
<dbReference type="Proteomes" id="UP000323410">
    <property type="component" value="Unassembled WGS sequence"/>
</dbReference>
<dbReference type="RefSeq" id="WP_148601736.1">
    <property type="nucleotide sequence ID" value="NZ_VSLD01000009.1"/>
</dbReference>
<dbReference type="InterPro" id="IPR051606">
    <property type="entry name" value="Polyketide_Oxido-like"/>
</dbReference>
<dbReference type="Gene3D" id="3.40.50.720">
    <property type="entry name" value="NAD(P)-binding Rossmann-like Domain"/>
    <property type="match status" value="1"/>
</dbReference>
<dbReference type="GO" id="GO:0016646">
    <property type="term" value="F:oxidoreductase activity, acting on the CH-NH group of donors, NAD or NADP as acceptor"/>
    <property type="evidence" value="ECO:0007669"/>
    <property type="project" value="TreeGrafter"/>
</dbReference>
<accession>A0A5D0XK00</accession>
<dbReference type="AlphaFoldDB" id="A0A5D0XK00"/>
<dbReference type="InterPro" id="IPR016040">
    <property type="entry name" value="NAD(P)-bd_dom"/>
</dbReference>
<comment type="caution">
    <text evidence="2">The sequence shown here is derived from an EMBL/GenBank/DDBJ whole genome shotgun (WGS) entry which is preliminary data.</text>
</comment>
<evidence type="ECO:0000313" key="3">
    <source>
        <dbReference type="Proteomes" id="UP000323410"/>
    </source>
</evidence>
<keyword evidence="3" id="KW-1185">Reference proteome</keyword>